<dbReference type="Proteomes" id="UP001165960">
    <property type="component" value="Unassembled WGS sequence"/>
</dbReference>
<gene>
    <name evidence="1" type="ORF">DSO57_1025915</name>
</gene>
<comment type="caution">
    <text evidence="1">The sequence shown here is derived from an EMBL/GenBank/DDBJ whole genome shotgun (WGS) entry which is preliminary data.</text>
</comment>
<sequence length="570" mass="64089">MELLEETHFDAIVLGTGLPESILASALAQAKKSILHLDERNHYGGLWSSFQLHQMVQFLKNQELKEEDPKVNPFLHITLEYPLVSLSSIFSHLTENPPLGDETASVTELLDDQSGQLDLGVFSLQHFQEWIFSKLPEKLITGDFRPLMTTAVQSLFENTYIPYKQMEEVDQLYTLNQVLEVALYNLEKLAMDSRHYCIELTIKKLLANGEFTQLIMNSGISNYLEFKLTNQTQVCGEDGLIKVPFSKQDVFVDERLSLMDKRKLMKFLLFARSYHEQPELWEAKRHMSLSSFLAEGFSLNDEAISAIVHCIALSQAPLETINVETGLRAISNFTGSIGRFGSHSLLWALYGAGSEISQAFCRLCALHNGIYILNCPPKTIELPLDGNVGITLENSQVLSATSLITNIDHLPLESRNDIQITGYVSRMVVGVKRIEGADEVQLVIFPEKVFSTPAPIFGLVLSNEGACPPDQSLIYLWSVLPQATKKDYLSLALYSILESQETTIYFQMTYSQAIRTYQASPPLCNVIVCDDPSPDLTLESLIPFAFTHFQNLTGSREFFPHKPENIDLDS</sequence>
<keyword evidence="2" id="KW-1185">Reference proteome</keyword>
<protein>
    <submittedName>
        <fullName evidence="1">Uncharacterized protein</fullName>
    </submittedName>
</protein>
<organism evidence="1 2">
    <name type="scientific">Entomophthora muscae</name>
    <dbReference type="NCBI Taxonomy" id="34485"/>
    <lineage>
        <taxon>Eukaryota</taxon>
        <taxon>Fungi</taxon>
        <taxon>Fungi incertae sedis</taxon>
        <taxon>Zoopagomycota</taxon>
        <taxon>Entomophthoromycotina</taxon>
        <taxon>Entomophthoromycetes</taxon>
        <taxon>Entomophthorales</taxon>
        <taxon>Entomophthoraceae</taxon>
        <taxon>Entomophthora</taxon>
    </lineage>
</organism>
<reference evidence="1" key="1">
    <citation type="submission" date="2022-04" db="EMBL/GenBank/DDBJ databases">
        <title>Genome of the entomopathogenic fungus Entomophthora muscae.</title>
        <authorList>
            <person name="Elya C."/>
            <person name="Lovett B.R."/>
            <person name="Lee E."/>
            <person name="Macias A.M."/>
            <person name="Hajek A.E."/>
            <person name="De Bivort B.L."/>
            <person name="Kasson M.T."/>
            <person name="De Fine Licht H.H."/>
            <person name="Stajich J.E."/>
        </authorList>
    </citation>
    <scope>NUCLEOTIDE SEQUENCE</scope>
    <source>
        <strain evidence="1">Berkeley</strain>
    </source>
</reference>
<accession>A0ACC2S458</accession>
<evidence type="ECO:0000313" key="2">
    <source>
        <dbReference type="Proteomes" id="UP001165960"/>
    </source>
</evidence>
<dbReference type="EMBL" id="QTSX02005828">
    <property type="protein sequence ID" value="KAJ9057086.1"/>
    <property type="molecule type" value="Genomic_DNA"/>
</dbReference>
<name>A0ACC2S458_9FUNG</name>
<proteinExistence type="predicted"/>
<evidence type="ECO:0000313" key="1">
    <source>
        <dbReference type="EMBL" id="KAJ9057086.1"/>
    </source>
</evidence>